<dbReference type="SUPFAM" id="SSF82866">
    <property type="entry name" value="Multidrug efflux transporter AcrB transmembrane domain"/>
    <property type="match status" value="1"/>
</dbReference>
<gene>
    <name evidence="2" type="ORF">TTAC_LOCUS3791</name>
</gene>
<dbReference type="GO" id="GO:0005886">
    <property type="term" value="C:plasma membrane"/>
    <property type="evidence" value="ECO:0007669"/>
    <property type="project" value="TreeGrafter"/>
</dbReference>
<dbReference type="AlphaFoldDB" id="A0A0R3WSR7"/>
<keyword evidence="1" id="KW-0812">Transmembrane</keyword>
<dbReference type="GO" id="GO:0030299">
    <property type="term" value="P:intestinal cholesterol absorption"/>
    <property type="evidence" value="ECO:0007669"/>
    <property type="project" value="TreeGrafter"/>
</dbReference>
<feature type="transmembrane region" description="Helical" evidence="1">
    <location>
        <begin position="167"/>
        <end position="186"/>
    </location>
</feature>
<name>A0A0R3WSR7_HYDTA</name>
<feature type="transmembrane region" description="Helical" evidence="1">
    <location>
        <begin position="65"/>
        <end position="87"/>
    </location>
</feature>
<evidence type="ECO:0000313" key="3">
    <source>
        <dbReference type="Proteomes" id="UP000274429"/>
    </source>
</evidence>
<evidence type="ECO:0000313" key="2">
    <source>
        <dbReference type="EMBL" id="VDM23387.1"/>
    </source>
</evidence>
<reference evidence="4" key="1">
    <citation type="submission" date="2017-02" db="UniProtKB">
        <authorList>
            <consortium name="WormBaseParasite"/>
        </authorList>
    </citation>
    <scope>IDENTIFICATION</scope>
</reference>
<proteinExistence type="predicted"/>
<evidence type="ECO:0000256" key="1">
    <source>
        <dbReference type="SAM" id="Phobius"/>
    </source>
</evidence>
<dbReference type="OrthoDB" id="6279525at2759"/>
<dbReference type="GO" id="GO:0015918">
    <property type="term" value="P:sterol transport"/>
    <property type="evidence" value="ECO:0007669"/>
    <property type="project" value="TreeGrafter"/>
</dbReference>
<keyword evidence="1" id="KW-1133">Transmembrane helix</keyword>
<reference evidence="2 3" key="2">
    <citation type="submission" date="2018-11" db="EMBL/GenBank/DDBJ databases">
        <authorList>
            <consortium name="Pathogen Informatics"/>
        </authorList>
    </citation>
    <scope>NUCLEOTIDE SEQUENCE [LARGE SCALE GENOMIC DNA]</scope>
</reference>
<accession>A0A0R3WSR7</accession>
<keyword evidence="1" id="KW-0472">Membrane</keyword>
<dbReference type="GO" id="GO:0015485">
    <property type="term" value="F:cholesterol binding"/>
    <property type="evidence" value="ECO:0007669"/>
    <property type="project" value="TreeGrafter"/>
</dbReference>
<dbReference type="STRING" id="6205.A0A0R3WSR7"/>
<feature type="transmembrane region" description="Helical" evidence="1">
    <location>
        <begin position="198"/>
        <end position="220"/>
    </location>
</feature>
<protein>
    <submittedName>
        <fullName evidence="4">Niemann-Pick C1 protein</fullName>
    </submittedName>
</protein>
<organism evidence="4">
    <name type="scientific">Hydatigena taeniaeformis</name>
    <name type="common">Feline tapeworm</name>
    <name type="synonym">Taenia taeniaeformis</name>
    <dbReference type="NCBI Taxonomy" id="6205"/>
    <lineage>
        <taxon>Eukaryota</taxon>
        <taxon>Metazoa</taxon>
        <taxon>Spiralia</taxon>
        <taxon>Lophotrochozoa</taxon>
        <taxon>Platyhelminthes</taxon>
        <taxon>Cestoda</taxon>
        <taxon>Eucestoda</taxon>
        <taxon>Cyclophyllidea</taxon>
        <taxon>Taeniidae</taxon>
        <taxon>Hydatigera</taxon>
    </lineage>
</organism>
<dbReference type="EMBL" id="UYWX01003066">
    <property type="protein sequence ID" value="VDM23387.1"/>
    <property type="molecule type" value="Genomic_DNA"/>
</dbReference>
<sequence>MGKSVGIGAPNHINIRQTCLSTACTSTQLRFPLQDIECFVLLLLLLLLLLGSVFYVFYEQYVNIVYETVVQMCLGLSAVSLITWVMLGLDFVATLNVVVAVASIALSVAAAMVLWHISLNAISLVNLVVCIGISVEFCAHIVRTFAISTKATRVERALDALSEMGSSVLRGITLTKFGGIVVLGFAKSRLFQVFYFRMYLCMVLFGAVVGIIFLPVQLSYFGESQVVVLH</sequence>
<dbReference type="GO" id="GO:0042632">
    <property type="term" value="P:cholesterol homeostasis"/>
    <property type="evidence" value="ECO:0007669"/>
    <property type="project" value="TreeGrafter"/>
</dbReference>
<dbReference type="Gene3D" id="1.20.1640.10">
    <property type="entry name" value="Multidrug efflux transporter AcrB transmembrane domain"/>
    <property type="match status" value="1"/>
</dbReference>
<feature type="transmembrane region" description="Helical" evidence="1">
    <location>
        <begin position="93"/>
        <end position="117"/>
    </location>
</feature>
<dbReference type="Proteomes" id="UP000274429">
    <property type="component" value="Unassembled WGS sequence"/>
</dbReference>
<feature type="transmembrane region" description="Helical" evidence="1">
    <location>
        <begin position="39"/>
        <end position="58"/>
    </location>
</feature>
<evidence type="ECO:0000313" key="4">
    <source>
        <dbReference type="WBParaSite" id="TTAC_0000380701-mRNA-1"/>
    </source>
</evidence>
<keyword evidence="3" id="KW-1185">Reference proteome</keyword>
<dbReference type="WBParaSite" id="TTAC_0000380701-mRNA-1">
    <property type="protein sequence ID" value="TTAC_0000380701-mRNA-1"/>
    <property type="gene ID" value="TTAC_0000380701"/>
</dbReference>
<dbReference type="PANTHER" id="PTHR45727">
    <property type="entry name" value="NPC INTRACELLULAR CHOLESTEROL TRANSPORTER 1"/>
    <property type="match status" value="1"/>
</dbReference>
<feature type="transmembrane region" description="Helical" evidence="1">
    <location>
        <begin position="124"/>
        <end position="147"/>
    </location>
</feature>
<dbReference type="PANTHER" id="PTHR45727:SF2">
    <property type="entry name" value="NPC INTRACELLULAR CHOLESTEROL TRANSPORTER 1"/>
    <property type="match status" value="1"/>
</dbReference>